<accession>A0A0A6DA66</accession>
<feature type="transmembrane region" description="Helical" evidence="1">
    <location>
        <begin position="342"/>
        <end position="360"/>
    </location>
</feature>
<dbReference type="PATRIC" id="fig|587753.9.peg.1536"/>
<protein>
    <submittedName>
        <fullName evidence="2">Uncharacterized protein</fullName>
    </submittedName>
</protein>
<comment type="caution">
    <text evidence="2">The sequence shown here is derived from an EMBL/GenBank/DDBJ whole genome shotgun (WGS) entry which is preliminary data.</text>
</comment>
<evidence type="ECO:0000313" key="2">
    <source>
        <dbReference type="EMBL" id="KHA72105.1"/>
    </source>
</evidence>
<feature type="transmembrane region" description="Helical" evidence="1">
    <location>
        <begin position="367"/>
        <end position="388"/>
    </location>
</feature>
<reference evidence="2 3" key="1">
    <citation type="submission" date="2014-10" db="EMBL/GenBank/DDBJ databases">
        <title>Draft genome sequence of Pseudomonas chlororaphis EA105.</title>
        <authorList>
            <person name="McCully L.M."/>
            <person name="Bitzer A.S."/>
            <person name="Spence C."/>
            <person name="Bais H."/>
            <person name="Silby M.W."/>
        </authorList>
    </citation>
    <scope>NUCLEOTIDE SEQUENCE [LARGE SCALE GENOMIC DNA]</scope>
    <source>
        <strain evidence="2 3">EA105</strain>
    </source>
</reference>
<keyword evidence="1" id="KW-1133">Transmembrane helix</keyword>
<feature type="transmembrane region" description="Helical" evidence="1">
    <location>
        <begin position="209"/>
        <end position="224"/>
    </location>
</feature>
<dbReference type="InterPro" id="IPR045691">
    <property type="entry name" value="DUF6056"/>
</dbReference>
<feature type="transmembrane region" description="Helical" evidence="1">
    <location>
        <begin position="97"/>
        <end position="116"/>
    </location>
</feature>
<evidence type="ECO:0000256" key="1">
    <source>
        <dbReference type="SAM" id="Phobius"/>
    </source>
</evidence>
<feature type="transmembrane region" description="Helical" evidence="1">
    <location>
        <begin position="21"/>
        <end position="42"/>
    </location>
</feature>
<feature type="transmembrane region" description="Helical" evidence="1">
    <location>
        <begin position="280"/>
        <end position="304"/>
    </location>
</feature>
<dbReference type="OrthoDB" id="9204526at2"/>
<organism evidence="2 3">
    <name type="scientific">Pseudomonas chlororaphis</name>
    <dbReference type="NCBI Taxonomy" id="587753"/>
    <lineage>
        <taxon>Bacteria</taxon>
        <taxon>Pseudomonadati</taxon>
        <taxon>Pseudomonadota</taxon>
        <taxon>Gammaproteobacteria</taxon>
        <taxon>Pseudomonadales</taxon>
        <taxon>Pseudomonadaceae</taxon>
        <taxon>Pseudomonas</taxon>
    </lineage>
</organism>
<dbReference type="Pfam" id="PF19528">
    <property type="entry name" value="DUF6056"/>
    <property type="match status" value="1"/>
</dbReference>
<gene>
    <name evidence="2" type="ORF">NZ35_17125</name>
</gene>
<sequence length="458" mass="51870">MKESSKDEDQGCTKPNTAINIELWAFFFLPLLMLLSVLIFAVSPMNGEDYALTKPFIDASFFERASWAIERSIHQSTSWNARLGEQLAIFWLAMPKVWFSVANLISMTLFTFLLALYATPQRKWSRNSLMLSSLLVVSAFFLIWPRLEIFFWQTTAAGYLQPLVATLLLLLPFYSSRVCRSLLSTWPSTAVLALLGLLCGLSFENVPPALLPYMALIIFFHFKEKSEFRIQLGMIALAYFVGWALLMNAPSTHARTAYYVHALNLPEESIGYLLAKGFTVLHTFATVSAPLLVTLVTVFIISLFLKTKPWRLPIEFYLLFLPAALCVASVIKAPYIEPRAFTLTWAILIIVIVRLTYKILQSSPERLAQAATILLGTVSVGLAGQVFFEYLDYSRKVSIRTDYIIEKQSSNECKEGLTIHTFPITSDIRLINNREDWVANNLPQVSNYFSCKLRLSAQ</sequence>
<keyword evidence="1" id="KW-0812">Transmembrane</keyword>
<dbReference type="EMBL" id="JSFK01000016">
    <property type="protein sequence ID" value="KHA72105.1"/>
    <property type="molecule type" value="Genomic_DNA"/>
</dbReference>
<evidence type="ECO:0000313" key="3">
    <source>
        <dbReference type="Proteomes" id="UP000030564"/>
    </source>
</evidence>
<feature type="transmembrane region" description="Helical" evidence="1">
    <location>
        <begin position="128"/>
        <end position="144"/>
    </location>
</feature>
<feature type="transmembrane region" description="Helical" evidence="1">
    <location>
        <begin position="150"/>
        <end position="171"/>
    </location>
</feature>
<keyword evidence="1" id="KW-0472">Membrane</keyword>
<feature type="transmembrane region" description="Helical" evidence="1">
    <location>
        <begin position="236"/>
        <end position="260"/>
    </location>
</feature>
<proteinExistence type="predicted"/>
<feature type="transmembrane region" description="Helical" evidence="1">
    <location>
        <begin position="183"/>
        <end position="203"/>
    </location>
</feature>
<dbReference type="Proteomes" id="UP000030564">
    <property type="component" value="Unassembled WGS sequence"/>
</dbReference>
<name>A0A0A6DA66_9PSED</name>
<dbReference type="AlphaFoldDB" id="A0A0A6DA66"/>
<feature type="transmembrane region" description="Helical" evidence="1">
    <location>
        <begin position="316"/>
        <end position="336"/>
    </location>
</feature>